<dbReference type="Proteomes" id="UP000253934">
    <property type="component" value="Unassembled WGS sequence"/>
</dbReference>
<dbReference type="Pfam" id="PF13675">
    <property type="entry name" value="PilJ"/>
    <property type="match status" value="1"/>
</dbReference>
<comment type="subcellular location">
    <subcellularLocation>
        <location evidence="1">Membrane</location>
        <topology evidence="1">Multi-pass membrane protein</topology>
    </subcellularLocation>
</comment>
<keyword evidence="4 6" id="KW-1133">Transmembrane helix</keyword>
<keyword evidence="5 6" id="KW-0472">Membrane</keyword>
<evidence type="ECO:0000256" key="5">
    <source>
        <dbReference type="ARBA" id="ARBA00023136"/>
    </source>
</evidence>
<evidence type="ECO:0000256" key="6">
    <source>
        <dbReference type="SAM" id="Phobius"/>
    </source>
</evidence>
<dbReference type="InterPro" id="IPR029095">
    <property type="entry name" value="NarX-like_N"/>
</dbReference>
<evidence type="ECO:0000313" key="9">
    <source>
        <dbReference type="Proteomes" id="UP000253934"/>
    </source>
</evidence>
<gene>
    <name evidence="8" type="ORF">DCC88_09440</name>
</gene>
<feature type="transmembrane region" description="Helical" evidence="6">
    <location>
        <begin position="14"/>
        <end position="32"/>
    </location>
</feature>
<name>A0A369KLN8_9BACT</name>
<evidence type="ECO:0000256" key="4">
    <source>
        <dbReference type="ARBA" id="ARBA00022989"/>
    </source>
</evidence>
<dbReference type="InterPro" id="IPR036457">
    <property type="entry name" value="PPM-type-like_dom_sf"/>
</dbReference>
<feature type="transmembrane region" description="Helical" evidence="6">
    <location>
        <begin position="186"/>
        <end position="207"/>
    </location>
</feature>
<accession>A0A369KLN8</accession>
<dbReference type="SUPFAM" id="SSF81606">
    <property type="entry name" value="PP2C-like"/>
    <property type="match status" value="1"/>
</dbReference>
<dbReference type="GO" id="GO:0016791">
    <property type="term" value="F:phosphatase activity"/>
    <property type="evidence" value="ECO:0007669"/>
    <property type="project" value="TreeGrafter"/>
</dbReference>
<dbReference type="GO" id="GO:0016020">
    <property type="term" value="C:membrane"/>
    <property type="evidence" value="ECO:0007669"/>
    <property type="project" value="UniProtKB-SubCell"/>
</dbReference>
<evidence type="ECO:0000313" key="8">
    <source>
        <dbReference type="EMBL" id="RDB35559.1"/>
    </source>
</evidence>
<reference evidence="8" key="1">
    <citation type="submission" date="2018-04" db="EMBL/GenBank/DDBJ databases">
        <title>Draft genome sequence of the Candidatus Spirobacillus cienkowskii, a pathogen of freshwater Daphnia species, reconstructed from hemolymph metagenomic reads.</title>
        <authorList>
            <person name="Bresciani L."/>
            <person name="Lemos L.N."/>
            <person name="Wale N."/>
            <person name="Lin J.Y."/>
            <person name="Fernandes G.R."/>
            <person name="Duffy M.A."/>
            <person name="Rodrigues J.M."/>
        </authorList>
    </citation>
    <scope>NUCLEOTIDE SEQUENCE [LARGE SCALE GENOMIC DNA]</scope>
    <source>
        <strain evidence="8">Binning01</strain>
    </source>
</reference>
<proteinExistence type="predicted"/>
<dbReference type="EMBL" id="QOVW01000081">
    <property type="protein sequence ID" value="RDB35559.1"/>
    <property type="molecule type" value="Genomic_DNA"/>
</dbReference>
<evidence type="ECO:0000256" key="2">
    <source>
        <dbReference type="ARBA" id="ARBA00022692"/>
    </source>
</evidence>
<keyword evidence="2 6" id="KW-0812">Transmembrane</keyword>
<dbReference type="Pfam" id="PF07228">
    <property type="entry name" value="SpoIIE"/>
    <property type="match status" value="1"/>
</dbReference>
<dbReference type="InterPro" id="IPR052016">
    <property type="entry name" value="Bact_Sigma-Reg"/>
</dbReference>
<dbReference type="PANTHER" id="PTHR43156:SF2">
    <property type="entry name" value="STAGE II SPORULATION PROTEIN E"/>
    <property type="match status" value="1"/>
</dbReference>
<dbReference type="SMART" id="SM00331">
    <property type="entry name" value="PP2C_SIG"/>
    <property type="match status" value="1"/>
</dbReference>
<dbReference type="AlphaFoldDB" id="A0A369KLN8"/>
<keyword evidence="3" id="KW-0378">Hydrolase</keyword>
<comment type="caution">
    <text evidence="8">The sequence shown here is derived from an EMBL/GenBank/DDBJ whole genome shotgun (WGS) entry which is preliminary data.</text>
</comment>
<dbReference type="Gene3D" id="3.60.40.10">
    <property type="entry name" value="PPM-type phosphatase domain"/>
    <property type="match status" value="1"/>
</dbReference>
<keyword evidence="9" id="KW-1185">Reference proteome</keyword>
<evidence type="ECO:0000256" key="1">
    <source>
        <dbReference type="ARBA" id="ARBA00004141"/>
    </source>
</evidence>
<dbReference type="InterPro" id="IPR001932">
    <property type="entry name" value="PPM-type_phosphatase-like_dom"/>
</dbReference>
<sequence length="496" mass="57882">MSSQKHSVKSKKKILIVSFIALLVLAILSLFFKYTLENFIREQTNFSKVINIAGKQRMLSQRVMLLIQSMNMQKQNDGYQIIRSDLLNCLQLMKKSIQDLTNGNTLEGIAKITNSEIERNYYGKTNLYQRTIDFIEFAETSANNYNFTDFLFEYNIYKVNSLLNDLDKMVTLYINESNTQLNKIIAFNYLIFYSIIFVIFFEFFIIFKPLSAKIYNKFKELEIQIYNLKNDKSTLEIETRSAQRALGNIVPRVEYIDQFNTESVQLASYYQSAKGKGDDWWGIYEFDKTKIVLLGDVSGHEAGSALIAAAVSNYFEELSNQKSIDTHDFLDIFKFLNEFIQKIGNPKMSMSMEVLIFNENLDRVKFINAAHSFPYHIHYKDNGEIKITRFKSRGHIIGYKNPLTTNPEFDEELKVVEYEFKENSMICLFSNGLTGNTDKEEQDFGEKNLKKFFEKNNFKNTSVIKVVDKLIDEAYSFYEENPITDDITFILMKRVN</sequence>
<evidence type="ECO:0000256" key="3">
    <source>
        <dbReference type="ARBA" id="ARBA00022801"/>
    </source>
</evidence>
<feature type="domain" description="PPM-type phosphatase" evidence="7">
    <location>
        <begin position="261"/>
        <end position="494"/>
    </location>
</feature>
<dbReference type="PANTHER" id="PTHR43156">
    <property type="entry name" value="STAGE II SPORULATION PROTEIN E-RELATED"/>
    <property type="match status" value="1"/>
</dbReference>
<evidence type="ECO:0000259" key="7">
    <source>
        <dbReference type="SMART" id="SM00331"/>
    </source>
</evidence>
<protein>
    <recommendedName>
        <fullName evidence="7">PPM-type phosphatase domain-containing protein</fullName>
    </recommendedName>
</protein>
<organism evidence="8 9">
    <name type="scientific">Spirobacillus cienkowskii</name>
    <dbReference type="NCBI Taxonomy" id="495820"/>
    <lineage>
        <taxon>Bacteria</taxon>
        <taxon>Pseudomonadati</taxon>
        <taxon>Bdellovibrionota</taxon>
        <taxon>Oligoflexia</taxon>
        <taxon>Silvanigrellales</taxon>
        <taxon>Spirobacillus</taxon>
    </lineage>
</organism>